<evidence type="ECO:0000256" key="8">
    <source>
        <dbReference type="ARBA" id="ARBA00022827"/>
    </source>
</evidence>
<evidence type="ECO:0000256" key="5">
    <source>
        <dbReference type="ARBA" id="ARBA00022490"/>
    </source>
</evidence>
<evidence type="ECO:0000256" key="13">
    <source>
        <dbReference type="ARBA" id="ARBA00023306"/>
    </source>
</evidence>
<dbReference type="AlphaFoldDB" id="A0A1F5DPF3"/>
<name>A0A1F5DPF3_9BACT</name>
<organism evidence="18 19">
    <name type="scientific">Candidatus Berkelbacteria bacterium RBG_13_40_8</name>
    <dbReference type="NCBI Taxonomy" id="1797467"/>
    <lineage>
        <taxon>Bacteria</taxon>
        <taxon>Candidatus Berkelbacteria</taxon>
    </lineage>
</organism>
<dbReference type="InterPro" id="IPR036635">
    <property type="entry name" value="MurB_C_sf"/>
</dbReference>
<evidence type="ECO:0000256" key="2">
    <source>
        <dbReference type="ARBA" id="ARBA00003921"/>
    </source>
</evidence>
<proteinExistence type="inferred from homology"/>
<keyword evidence="8 16" id="KW-0274">FAD</keyword>
<dbReference type="InterPro" id="IPR016169">
    <property type="entry name" value="FAD-bd_PCMH_sub2"/>
</dbReference>
<feature type="active site" evidence="16">
    <location>
        <position position="191"/>
    </location>
</feature>
<keyword evidence="11 16" id="KW-0573">Peptidoglycan synthesis</keyword>
<evidence type="ECO:0000256" key="11">
    <source>
        <dbReference type="ARBA" id="ARBA00022984"/>
    </source>
</evidence>
<keyword evidence="9 16" id="KW-0521">NADP</keyword>
<evidence type="ECO:0000256" key="10">
    <source>
        <dbReference type="ARBA" id="ARBA00022960"/>
    </source>
</evidence>
<evidence type="ECO:0000256" key="1">
    <source>
        <dbReference type="ARBA" id="ARBA00001974"/>
    </source>
</evidence>
<dbReference type="Pfam" id="PF01565">
    <property type="entry name" value="FAD_binding_4"/>
    <property type="match status" value="1"/>
</dbReference>
<dbReference type="HAMAP" id="MF_00037">
    <property type="entry name" value="MurB"/>
    <property type="match status" value="1"/>
</dbReference>
<sequence length="341" mass="38487">MNKEKILINNLKEGLREHEIMRNHTTLRVGGVADFYYEAKTIDDLIKAIKISQKANIPYFVLGDGSNILFSDYGFPGLIIKNLTSNIAFMNEKSQVIVDSGMPLARLILESTSRNLSGIEFLYGVPGTVGGAVYGDAGAFGQAIGDFVKYVTLFLPYEKSKLEHIEIKENQKSKDPRIVQFTRDWMGFSYRSSKIKRTESLQKPIILSVIFQLAQSRQEEIMRRLNMYKEKRIISQPWGQSAGCVFRNPIPAELKNVTGAGSVNMPELPKERTAGFMLERAGAKKLRVGSAKVSPKHANFVLNTNGATAQEIRKLIEQMRSVVREKFDINLEEEIEYVGQW</sequence>
<dbReference type="Gene3D" id="3.30.43.10">
    <property type="entry name" value="Uridine Diphospho-n-acetylenolpyruvylglucosamine Reductase, domain 2"/>
    <property type="match status" value="1"/>
</dbReference>
<dbReference type="GO" id="GO:0008360">
    <property type="term" value="P:regulation of cell shape"/>
    <property type="evidence" value="ECO:0007669"/>
    <property type="project" value="UniProtKB-KW"/>
</dbReference>
<evidence type="ECO:0000256" key="6">
    <source>
        <dbReference type="ARBA" id="ARBA00022618"/>
    </source>
</evidence>
<dbReference type="UniPathway" id="UPA00219"/>
<dbReference type="GO" id="GO:0005829">
    <property type="term" value="C:cytosol"/>
    <property type="evidence" value="ECO:0007669"/>
    <property type="project" value="TreeGrafter"/>
</dbReference>
<keyword evidence="13 16" id="KW-0131">Cell cycle</keyword>
<keyword evidence="6 16" id="KW-0132">Cell division</keyword>
<comment type="catalytic activity">
    <reaction evidence="15 16">
        <text>UDP-N-acetyl-alpha-D-muramate + NADP(+) = UDP-N-acetyl-3-O-(1-carboxyvinyl)-alpha-D-glucosamine + NADPH + H(+)</text>
        <dbReference type="Rhea" id="RHEA:12248"/>
        <dbReference type="ChEBI" id="CHEBI:15378"/>
        <dbReference type="ChEBI" id="CHEBI:57783"/>
        <dbReference type="ChEBI" id="CHEBI:58349"/>
        <dbReference type="ChEBI" id="CHEBI:68483"/>
        <dbReference type="ChEBI" id="CHEBI:70757"/>
        <dbReference type="EC" id="1.3.1.98"/>
    </reaction>
</comment>
<evidence type="ECO:0000259" key="17">
    <source>
        <dbReference type="PROSITE" id="PS51387"/>
    </source>
</evidence>
<dbReference type="PROSITE" id="PS51387">
    <property type="entry name" value="FAD_PCMH"/>
    <property type="match status" value="1"/>
</dbReference>
<dbReference type="GO" id="GO:0008762">
    <property type="term" value="F:UDP-N-acetylmuramate dehydrogenase activity"/>
    <property type="evidence" value="ECO:0007669"/>
    <property type="project" value="UniProtKB-UniRule"/>
</dbReference>
<dbReference type="SUPFAM" id="SSF56176">
    <property type="entry name" value="FAD-binding/transporter-associated domain-like"/>
    <property type="match status" value="1"/>
</dbReference>
<dbReference type="InterPro" id="IPR006094">
    <property type="entry name" value="Oxid_FAD_bind_N"/>
</dbReference>
<dbReference type="InterPro" id="IPR011601">
    <property type="entry name" value="MurB_C"/>
</dbReference>
<dbReference type="Proteomes" id="UP000178764">
    <property type="component" value="Unassembled WGS sequence"/>
</dbReference>
<dbReference type="Gene3D" id="3.90.78.10">
    <property type="entry name" value="UDP-N-acetylenolpyruvoylglucosamine reductase, C-terminal domain"/>
    <property type="match status" value="1"/>
</dbReference>
<reference evidence="18 19" key="1">
    <citation type="journal article" date="2016" name="Nat. Commun.">
        <title>Thousands of microbial genomes shed light on interconnected biogeochemical processes in an aquifer system.</title>
        <authorList>
            <person name="Anantharaman K."/>
            <person name="Brown C.T."/>
            <person name="Hug L.A."/>
            <person name="Sharon I."/>
            <person name="Castelle C.J."/>
            <person name="Probst A.J."/>
            <person name="Thomas B.C."/>
            <person name="Singh A."/>
            <person name="Wilkins M.J."/>
            <person name="Karaoz U."/>
            <person name="Brodie E.L."/>
            <person name="Williams K.H."/>
            <person name="Hubbard S.S."/>
            <person name="Banfield J.F."/>
        </authorList>
    </citation>
    <scope>NUCLEOTIDE SEQUENCE [LARGE SCALE GENOMIC DNA]</scope>
</reference>
<dbReference type="InterPro" id="IPR016166">
    <property type="entry name" value="FAD-bd_PCMH"/>
</dbReference>
<dbReference type="Pfam" id="PF02873">
    <property type="entry name" value="MurB_C"/>
    <property type="match status" value="1"/>
</dbReference>
<evidence type="ECO:0000256" key="4">
    <source>
        <dbReference type="ARBA" id="ARBA00004752"/>
    </source>
</evidence>
<keyword evidence="10 16" id="KW-0133">Cell shape</keyword>
<dbReference type="PANTHER" id="PTHR21071:SF4">
    <property type="entry name" value="UDP-N-ACETYLENOLPYRUVOYLGLUCOSAMINE REDUCTASE"/>
    <property type="match status" value="1"/>
</dbReference>
<evidence type="ECO:0000256" key="7">
    <source>
        <dbReference type="ARBA" id="ARBA00022630"/>
    </source>
</evidence>
<keyword evidence="12 16" id="KW-0560">Oxidoreductase</keyword>
<evidence type="ECO:0000256" key="12">
    <source>
        <dbReference type="ARBA" id="ARBA00023002"/>
    </source>
</evidence>
<feature type="domain" description="FAD-binding PCMH-type" evidence="17">
    <location>
        <begin position="29"/>
        <end position="216"/>
    </location>
</feature>
<dbReference type="EMBL" id="MEZT01000007">
    <property type="protein sequence ID" value="OGD57047.1"/>
    <property type="molecule type" value="Genomic_DNA"/>
</dbReference>
<feature type="active site" description="Proton donor" evidence="16">
    <location>
        <position position="244"/>
    </location>
</feature>
<evidence type="ECO:0000313" key="18">
    <source>
        <dbReference type="EMBL" id="OGD57047.1"/>
    </source>
</evidence>
<dbReference type="Gene3D" id="3.30.465.10">
    <property type="match status" value="1"/>
</dbReference>
<keyword evidence="7 16" id="KW-0285">Flavoprotein</keyword>
<evidence type="ECO:0000256" key="16">
    <source>
        <dbReference type="HAMAP-Rule" id="MF_00037"/>
    </source>
</evidence>
<evidence type="ECO:0000256" key="3">
    <source>
        <dbReference type="ARBA" id="ARBA00004496"/>
    </source>
</evidence>
<dbReference type="InterPro" id="IPR003170">
    <property type="entry name" value="MurB"/>
</dbReference>
<comment type="subcellular location">
    <subcellularLocation>
        <location evidence="3 16">Cytoplasm</location>
    </subcellularLocation>
</comment>
<comment type="caution">
    <text evidence="18">The sequence shown here is derived from an EMBL/GenBank/DDBJ whole genome shotgun (WGS) entry which is preliminary data.</text>
</comment>
<comment type="cofactor">
    <cofactor evidence="1 16">
        <name>FAD</name>
        <dbReference type="ChEBI" id="CHEBI:57692"/>
    </cofactor>
</comment>
<protein>
    <recommendedName>
        <fullName evidence="16">UDP-N-acetylenolpyruvoylglucosamine reductase</fullName>
        <ecNumber evidence="16">1.3.1.98</ecNumber>
    </recommendedName>
    <alternativeName>
        <fullName evidence="16">UDP-N-acetylmuramate dehydrogenase</fullName>
    </alternativeName>
</protein>
<evidence type="ECO:0000256" key="14">
    <source>
        <dbReference type="ARBA" id="ARBA00023316"/>
    </source>
</evidence>
<dbReference type="EC" id="1.3.1.98" evidence="16"/>
<comment type="pathway">
    <text evidence="4 16">Cell wall biogenesis; peptidoglycan biosynthesis.</text>
</comment>
<dbReference type="GO" id="GO:0009252">
    <property type="term" value="P:peptidoglycan biosynthetic process"/>
    <property type="evidence" value="ECO:0007669"/>
    <property type="project" value="UniProtKB-UniRule"/>
</dbReference>
<comment type="similarity">
    <text evidence="16">Belongs to the MurB family.</text>
</comment>
<dbReference type="InterPro" id="IPR036318">
    <property type="entry name" value="FAD-bd_PCMH-like_sf"/>
</dbReference>
<dbReference type="InterPro" id="IPR016167">
    <property type="entry name" value="FAD-bd_PCMH_sub1"/>
</dbReference>
<keyword evidence="14 16" id="KW-0961">Cell wall biogenesis/degradation</keyword>
<evidence type="ECO:0000256" key="9">
    <source>
        <dbReference type="ARBA" id="ARBA00022857"/>
    </source>
</evidence>
<dbReference type="SUPFAM" id="SSF56194">
    <property type="entry name" value="Uridine diphospho-N-Acetylenolpyruvylglucosamine reductase, MurB, C-terminal domain"/>
    <property type="match status" value="1"/>
</dbReference>
<dbReference type="GO" id="GO:0051301">
    <property type="term" value="P:cell division"/>
    <property type="evidence" value="ECO:0007669"/>
    <property type="project" value="UniProtKB-KW"/>
</dbReference>
<keyword evidence="5 16" id="KW-0963">Cytoplasm</keyword>
<dbReference type="NCBIfam" id="TIGR00179">
    <property type="entry name" value="murB"/>
    <property type="match status" value="1"/>
</dbReference>
<feature type="active site" evidence="16">
    <location>
        <position position="334"/>
    </location>
</feature>
<dbReference type="GO" id="GO:0071555">
    <property type="term" value="P:cell wall organization"/>
    <property type="evidence" value="ECO:0007669"/>
    <property type="project" value="UniProtKB-KW"/>
</dbReference>
<gene>
    <name evidence="16" type="primary">murB</name>
    <name evidence="18" type="ORF">A2V71_00355</name>
</gene>
<dbReference type="PANTHER" id="PTHR21071">
    <property type="entry name" value="UDP-N-ACETYLENOLPYRUVOYLGLUCOSAMINE REDUCTASE"/>
    <property type="match status" value="1"/>
</dbReference>
<evidence type="ECO:0000313" key="19">
    <source>
        <dbReference type="Proteomes" id="UP000178764"/>
    </source>
</evidence>
<accession>A0A1F5DPF3</accession>
<comment type="function">
    <text evidence="2 16">Cell wall formation.</text>
</comment>
<evidence type="ECO:0000256" key="15">
    <source>
        <dbReference type="ARBA" id="ARBA00048914"/>
    </source>
</evidence>
<dbReference type="GO" id="GO:0071949">
    <property type="term" value="F:FAD binding"/>
    <property type="evidence" value="ECO:0007669"/>
    <property type="project" value="InterPro"/>
</dbReference>